<sequence>MRLFIINLIIIILYPSLLLAQNKPYIGIWERKATYINKKLVSKEKSLLFITKKDYIELFTNSKIKNCSFSGKIRVKKNNIYLKINMSSCYKIKKGEKIVYTYYINSKGNLILKTNKNNRIIKKIYTRRYFSKFHSIEKIYGKPLCSHPLCGIWNRVATYTGDELVNNTPAYTVITEYDYYSIAPICYNYLKINSIQADQFTMTMTRHNCPTGGLGIKIGDKVIQKYYLTDNGNKLVIINTSYGIPVKTVFIRIK</sequence>
<dbReference type="AlphaFoldDB" id="A0A1H0AFA8"/>
<dbReference type="EMBL" id="FNIN01000001">
    <property type="protein sequence ID" value="SDN32302.1"/>
    <property type="molecule type" value="Genomic_DNA"/>
</dbReference>
<evidence type="ECO:0000313" key="2">
    <source>
        <dbReference type="Proteomes" id="UP000199602"/>
    </source>
</evidence>
<protein>
    <submittedName>
        <fullName evidence="1">Uncharacterized protein</fullName>
    </submittedName>
</protein>
<dbReference type="STRING" id="206665.SAMN04488516_101396"/>
<accession>A0A1H0AFA8</accession>
<dbReference type="RefSeq" id="WP_092062570.1">
    <property type="nucleotide sequence ID" value="NZ_FNIN01000001.1"/>
</dbReference>
<keyword evidence="2" id="KW-1185">Reference proteome</keyword>
<evidence type="ECO:0000313" key="1">
    <source>
        <dbReference type="EMBL" id="SDN32302.1"/>
    </source>
</evidence>
<organism evidence="1 2">
    <name type="scientific">Desulfonauticus submarinus</name>
    <dbReference type="NCBI Taxonomy" id="206665"/>
    <lineage>
        <taxon>Bacteria</taxon>
        <taxon>Pseudomonadati</taxon>
        <taxon>Thermodesulfobacteriota</taxon>
        <taxon>Desulfovibrionia</taxon>
        <taxon>Desulfovibrionales</taxon>
        <taxon>Desulfonauticaceae</taxon>
        <taxon>Desulfonauticus</taxon>
    </lineage>
</organism>
<dbReference type="OrthoDB" id="9851313at2"/>
<proteinExistence type="predicted"/>
<dbReference type="Proteomes" id="UP000199602">
    <property type="component" value="Unassembled WGS sequence"/>
</dbReference>
<name>A0A1H0AFA8_9BACT</name>
<reference evidence="1 2" key="1">
    <citation type="submission" date="2016-10" db="EMBL/GenBank/DDBJ databases">
        <authorList>
            <person name="de Groot N.N."/>
        </authorList>
    </citation>
    <scope>NUCLEOTIDE SEQUENCE [LARGE SCALE GENOMIC DNA]</scope>
    <source>
        <strain evidence="1 2">DSM 15269</strain>
    </source>
</reference>
<gene>
    <name evidence="1" type="ORF">SAMN04488516_101396</name>
</gene>